<accession>A0ACC2WL30</accession>
<protein>
    <submittedName>
        <fullName evidence="1">Uncharacterized protein</fullName>
    </submittedName>
</protein>
<dbReference type="Proteomes" id="UP001230649">
    <property type="component" value="Unassembled WGS sequence"/>
</dbReference>
<reference evidence="1" key="1">
    <citation type="submission" date="2023-04" db="EMBL/GenBank/DDBJ databases">
        <title>Draft Genome sequencing of Naganishia species isolated from polar environments using Oxford Nanopore Technology.</title>
        <authorList>
            <person name="Leo P."/>
            <person name="Venkateswaran K."/>
        </authorList>
    </citation>
    <scope>NUCLEOTIDE SEQUENCE</scope>
    <source>
        <strain evidence="1">MNA-CCFEE 5262</strain>
    </source>
</reference>
<gene>
    <name evidence="1" type="ORF">QFC20_002493</name>
</gene>
<comment type="caution">
    <text evidence="1">The sequence shown here is derived from an EMBL/GenBank/DDBJ whole genome shotgun (WGS) entry which is preliminary data.</text>
</comment>
<evidence type="ECO:0000313" key="1">
    <source>
        <dbReference type="EMBL" id="KAJ9111521.1"/>
    </source>
</evidence>
<proteinExistence type="predicted"/>
<name>A0ACC2WL30_9TREE</name>
<sequence length="117" mass="12363">MAPFRTTSASAATLNRRVDPTPQPETSDDATILGMTPTTLAGVAIVACLILALAGWLIYRKVTKKFRGARNLANTLNTAQKDFRGIPGNGKSKVVNLKEVAGHGASVGKAYKEVARP</sequence>
<keyword evidence="2" id="KW-1185">Reference proteome</keyword>
<evidence type="ECO:0000313" key="2">
    <source>
        <dbReference type="Proteomes" id="UP001230649"/>
    </source>
</evidence>
<organism evidence="1 2">
    <name type="scientific">Naganishia adeliensis</name>
    <dbReference type="NCBI Taxonomy" id="92952"/>
    <lineage>
        <taxon>Eukaryota</taxon>
        <taxon>Fungi</taxon>
        <taxon>Dikarya</taxon>
        <taxon>Basidiomycota</taxon>
        <taxon>Agaricomycotina</taxon>
        <taxon>Tremellomycetes</taxon>
        <taxon>Filobasidiales</taxon>
        <taxon>Filobasidiaceae</taxon>
        <taxon>Naganishia</taxon>
    </lineage>
</organism>
<dbReference type="EMBL" id="JASBWS010000018">
    <property type="protein sequence ID" value="KAJ9111521.1"/>
    <property type="molecule type" value="Genomic_DNA"/>
</dbReference>